<evidence type="ECO:0000256" key="1">
    <source>
        <dbReference type="SAM" id="MobiDB-lite"/>
    </source>
</evidence>
<dbReference type="Proteomes" id="UP000002038">
    <property type="component" value="Unassembled WGS sequence"/>
</dbReference>
<feature type="compositionally biased region" description="Basic and acidic residues" evidence="1">
    <location>
        <begin position="47"/>
        <end position="68"/>
    </location>
</feature>
<feature type="region of interest" description="Disordered" evidence="1">
    <location>
        <begin position="35"/>
        <end position="68"/>
    </location>
</feature>
<dbReference type="VEuPathDB" id="FungiDB:BDBG_17093"/>
<gene>
    <name evidence="2" type="ORF">BDBG_17093</name>
</gene>
<protein>
    <submittedName>
        <fullName evidence="2">Uncharacterized protein</fullName>
    </submittedName>
</protein>
<keyword evidence="3" id="KW-1185">Reference proteome</keyword>
<sequence>MNQIDKNNLRSLEEDFMKLYCDILLHLSTVENSSTEFMKNPANNTQDKNKKGKDKDNDKDKNTEFKPEHRDNDVRTCYHCQKIDHIRTDC</sequence>
<dbReference type="AlphaFoldDB" id="A0A179UL07"/>
<dbReference type="EMBL" id="GG657455">
    <property type="protein sequence ID" value="OAT08664.1"/>
    <property type="molecule type" value="Genomic_DNA"/>
</dbReference>
<proteinExistence type="predicted"/>
<accession>A0A179UL07</accession>
<name>A0A179UL07_BLAGS</name>
<dbReference type="KEGG" id="bgh:BDBG_17093"/>
<dbReference type="GeneID" id="42528940"/>
<organism evidence="2 3">
    <name type="scientific">Blastomyces gilchristii (strain SLH14081)</name>
    <name type="common">Blastomyces dermatitidis</name>
    <dbReference type="NCBI Taxonomy" id="559298"/>
    <lineage>
        <taxon>Eukaryota</taxon>
        <taxon>Fungi</taxon>
        <taxon>Dikarya</taxon>
        <taxon>Ascomycota</taxon>
        <taxon>Pezizomycotina</taxon>
        <taxon>Eurotiomycetes</taxon>
        <taxon>Eurotiomycetidae</taxon>
        <taxon>Onygenales</taxon>
        <taxon>Ajellomycetaceae</taxon>
        <taxon>Blastomyces</taxon>
    </lineage>
</organism>
<evidence type="ECO:0000313" key="3">
    <source>
        <dbReference type="Proteomes" id="UP000002038"/>
    </source>
</evidence>
<reference evidence="3" key="1">
    <citation type="journal article" date="2015" name="PLoS Genet.">
        <title>The dynamic genome and transcriptome of the human fungal pathogen Blastomyces and close relative Emmonsia.</title>
        <authorList>
            <person name="Munoz J.F."/>
            <person name="Gauthier G.M."/>
            <person name="Desjardins C.A."/>
            <person name="Gallo J.E."/>
            <person name="Holder J."/>
            <person name="Sullivan T.D."/>
            <person name="Marty A.J."/>
            <person name="Carmen J.C."/>
            <person name="Chen Z."/>
            <person name="Ding L."/>
            <person name="Gujja S."/>
            <person name="Magrini V."/>
            <person name="Misas E."/>
            <person name="Mitreva M."/>
            <person name="Priest M."/>
            <person name="Saif S."/>
            <person name="Whiston E.A."/>
            <person name="Young S."/>
            <person name="Zeng Q."/>
            <person name="Goldman W.E."/>
            <person name="Mardis E.R."/>
            <person name="Taylor J.W."/>
            <person name="McEwen J.G."/>
            <person name="Clay O.K."/>
            <person name="Klein B.S."/>
            <person name="Cuomo C.A."/>
        </authorList>
    </citation>
    <scope>NUCLEOTIDE SEQUENCE [LARGE SCALE GENOMIC DNA]</scope>
    <source>
        <strain evidence="3">SLH14081</strain>
    </source>
</reference>
<evidence type="ECO:0000313" key="2">
    <source>
        <dbReference type="EMBL" id="OAT08664.1"/>
    </source>
</evidence>
<dbReference type="RefSeq" id="XP_031578405.1">
    <property type="nucleotide sequence ID" value="XM_031724886.1"/>
</dbReference>